<proteinExistence type="predicted"/>
<sequence length="48" mass="5537">MPLHFSRFSCCVPAIVPVWPLLLALSPWPPPQGPMSRRRCPWPLRSVR</sequence>
<dbReference type="Proteomes" id="UP000487117">
    <property type="component" value="Unassembled WGS sequence"/>
</dbReference>
<reference evidence="2" key="1">
    <citation type="journal article" date="2020" name="MBio">
        <title>Horizontal gene transfer to a defensive symbiont with a reduced genome amongst a multipartite beetle microbiome.</title>
        <authorList>
            <person name="Waterworth S.C."/>
            <person name="Florez L.V."/>
            <person name="Rees E.R."/>
            <person name="Hertweck C."/>
            <person name="Kaltenpoth M."/>
            <person name="Kwan J.C."/>
        </authorList>
    </citation>
    <scope>NUCLEOTIDE SEQUENCE [LARGE SCALE GENOMIC DNA]</scope>
</reference>
<comment type="caution">
    <text evidence="1">The sequence shown here is derived from an EMBL/GenBank/DDBJ whole genome shotgun (WGS) entry which is preliminary data.</text>
</comment>
<protein>
    <submittedName>
        <fullName evidence="1">Uncharacterized protein</fullName>
    </submittedName>
</protein>
<evidence type="ECO:0000313" key="2">
    <source>
        <dbReference type="Proteomes" id="UP000487117"/>
    </source>
</evidence>
<evidence type="ECO:0000313" key="1">
    <source>
        <dbReference type="EMBL" id="KAF1013273.1"/>
    </source>
</evidence>
<accession>A0A7V8FDL3</accession>
<organism evidence="1 2">
    <name type="scientific">Stenotrophomonas maltophilia</name>
    <name type="common">Pseudomonas maltophilia</name>
    <name type="synonym">Xanthomonas maltophilia</name>
    <dbReference type="NCBI Taxonomy" id="40324"/>
    <lineage>
        <taxon>Bacteria</taxon>
        <taxon>Pseudomonadati</taxon>
        <taxon>Pseudomonadota</taxon>
        <taxon>Gammaproteobacteria</taxon>
        <taxon>Lysobacterales</taxon>
        <taxon>Lysobacteraceae</taxon>
        <taxon>Stenotrophomonas</taxon>
        <taxon>Stenotrophomonas maltophilia group</taxon>
    </lineage>
</organism>
<gene>
    <name evidence="1" type="ORF">GAK31_03422</name>
</gene>
<dbReference type="EMBL" id="WNDS01000005">
    <property type="protein sequence ID" value="KAF1013273.1"/>
    <property type="molecule type" value="Genomic_DNA"/>
</dbReference>
<name>A0A7V8FDL3_STEMA</name>
<dbReference type="AlphaFoldDB" id="A0A7V8FDL3"/>